<accession>A0A4Y2EM54</accession>
<evidence type="ECO:0000313" key="1">
    <source>
        <dbReference type="EMBL" id="GBM29228.1"/>
    </source>
</evidence>
<organism evidence="1 2">
    <name type="scientific">Araneus ventricosus</name>
    <name type="common">Orbweaver spider</name>
    <name type="synonym">Epeira ventricosa</name>
    <dbReference type="NCBI Taxonomy" id="182803"/>
    <lineage>
        <taxon>Eukaryota</taxon>
        <taxon>Metazoa</taxon>
        <taxon>Ecdysozoa</taxon>
        <taxon>Arthropoda</taxon>
        <taxon>Chelicerata</taxon>
        <taxon>Arachnida</taxon>
        <taxon>Araneae</taxon>
        <taxon>Araneomorphae</taxon>
        <taxon>Entelegynae</taxon>
        <taxon>Araneoidea</taxon>
        <taxon>Araneidae</taxon>
        <taxon>Araneus</taxon>
    </lineage>
</organism>
<dbReference type="OrthoDB" id="6435013at2759"/>
<dbReference type="EMBL" id="BGPR01000630">
    <property type="protein sequence ID" value="GBM29228.1"/>
    <property type="molecule type" value="Genomic_DNA"/>
</dbReference>
<sequence length="121" mass="13605">MTAVTADKVKSEFCKFIASSHVKKELKHKSERLDVFYSSLMDKNKYKNLFMFVKIVPIMSHGNAAVENGFSINKAMPIENMHEKSVIDLRTVYDSVSNSGGLFKVDITKQIILATAANMKN</sequence>
<comment type="caution">
    <text evidence="1">The sequence shown here is derived from an EMBL/GenBank/DDBJ whole genome shotgun (WGS) entry which is preliminary data.</text>
</comment>
<reference evidence="1 2" key="1">
    <citation type="journal article" date="2019" name="Sci. Rep.">
        <title>Orb-weaving spider Araneus ventricosus genome elucidates the spidroin gene catalogue.</title>
        <authorList>
            <person name="Kono N."/>
            <person name="Nakamura H."/>
            <person name="Ohtoshi R."/>
            <person name="Moran D.A.P."/>
            <person name="Shinohara A."/>
            <person name="Yoshida Y."/>
            <person name="Fujiwara M."/>
            <person name="Mori M."/>
            <person name="Tomita M."/>
            <person name="Arakawa K."/>
        </authorList>
    </citation>
    <scope>NUCLEOTIDE SEQUENCE [LARGE SCALE GENOMIC DNA]</scope>
</reference>
<dbReference type="AlphaFoldDB" id="A0A4Y2EM54"/>
<gene>
    <name evidence="1" type="ORF">AVEN_115999_1</name>
</gene>
<keyword evidence="2" id="KW-1185">Reference proteome</keyword>
<evidence type="ECO:0000313" key="2">
    <source>
        <dbReference type="Proteomes" id="UP000499080"/>
    </source>
</evidence>
<name>A0A4Y2EM54_ARAVE</name>
<proteinExistence type="predicted"/>
<dbReference type="Proteomes" id="UP000499080">
    <property type="component" value="Unassembled WGS sequence"/>
</dbReference>
<protein>
    <submittedName>
        <fullName evidence="1">Uncharacterized protein</fullName>
    </submittedName>
</protein>